<dbReference type="Proteomes" id="UP001596472">
    <property type="component" value="Unassembled WGS sequence"/>
</dbReference>
<keyword evidence="1" id="KW-0472">Membrane</keyword>
<evidence type="ECO:0000313" key="3">
    <source>
        <dbReference type="Proteomes" id="UP001596472"/>
    </source>
</evidence>
<keyword evidence="3" id="KW-1185">Reference proteome</keyword>
<comment type="caution">
    <text evidence="2">The sequence shown here is derived from an EMBL/GenBank/DDBJ whole genome shotgun (WGS) entry which is preliminary data.</text>
</comment>
<name>A0ABW2KZX2_9BACT</name>
<protein>
    <recommendedName>
        <fullName evidence="4">SGNH/GDSL hydrolase family protein</fullName>
    </recommendedName>
</protein>
<evidence type="ECO:0000256" key="1">
    <source>
        <dbReference type="SAM" id="Phobius"/>
    </source>
</evidence>
<evidence type="ECO:0008006" key="4">
    <source>
        <dbReference type="Google" id="ProtNLM"/>
    </source>
</evidence>
<proteinExistence type="predicted"/>
<dbReference type="RefSeq" id="WP_379707853.1">
    <property type="nucleotide sequence ID" value="NZ_JBHTBS010000001.1"/>
</dbReference>
<accession>A0ABW2KZX2</accession>
<dbReference type="EMBL" id="JBHTBS010000001">
    <property type="protein sequence ID" value="MFC7335592.1"/>
    <property type="molecule type" value="Genomic_DNA"/>
</dbReference>
<organism evidence="2 3">
    <name type="scientific">Haloferula chungangensis</name>
    <dbReference type="NCBI Taxonomy" id="1048331"/>
    <lineage>
        <taxon>Bacteria</taxon>
        <taxon>Pseudomonadati</taxon>
        <taxon>Verrucomicrobiota</taxon>
        <taxon>Verrucomicrobiia</taxon>
        <taxon>Verrucomicrobiales</taxon>
        <taxon>Verrucomicrobiaceae</taxon>
        <taxon>Haloferula</taxon>
    </lineage>
</organism>
<keyword evidence="1" id="KW-1133">Transmembrane helix</keyword>
<reference evidence="3" key="1">
    <citation type="journal article" date="2019" name="Int. J. Syst. Evol. Microbiol.">
        <title>The Global Catalogue of Microorganisms (GCM) 10K type strain sequencing project: providing services to taxonomists for standard genome sequencing and annotation.</title>
        <authorList>
            <consortium name="The Broad Institute Genomics Platform"/>
            <consortium name="The Broad Institute Genome Sequencing Center for Infectious Disease"/>
            <person name="Wu L."/>
            <person name="Ma J."/>
        </authorList>
    </citation>
    <scope>NUCLEOTIDE SEQUENCE [LARGE SCALE GENOMIC DNA]</scope>
    <source>
        <strain evidence="3">CGMCC 4.1467</strain>
    </source>
</reference>
<feature type="transmembrane region" description="Helical" evidence="1">
    <location>
        <begin position="9"/>
        <end position="27"/>
    </location>
</feature>
<evidence type="ECO:0000313" key="2">
    <source>
        <dbReference type="EMBL" id="MFC7335592.1"/>
    </source>
</evidence>
<keyword evidence="1" id="KW-0812">Transmembrane</keyword>
<sequence>MTKRYIRTFFAIVVVSLVGAALINLVVDPWRVTPEPLSSDAFEPYRDLDSQIRTGKCGFIRSAPSIGVALIGSSRVTNSLDPRNPNWGREDVYNLGGNASYIYENEAIFRYLLQKQSPELVIIGIDPGDLSSTFDTRIIFDFNGSPLGPDQDRIDREIRYLVGISTLEASFETIKRRLTDEVPQYDDRGLRRHRPKRQIDQRAFLAAAIIGESQFEAPQSAGEDTPIRPDKLKRLGGIVETCLQRGIRLVLLIHPQHALSHTRSGEEAMLPFERERRDITYLVDRLNQEKPDAVPAEVWDFGDYHPINCEPLPTEKGGRMQNWDDFNHYTLEVGDLMLARIMGWPIEMEGGEDYGLQLDPANFDAWLEHAKAGNRRYIEGVGKADIEWAQGLSNKEGSE</sequence>
<gene>
    <name evidence="2" type="ORF">ACFQY0_00265</name>
</gene>